<dbReference type="SMART" id="SM00387">
    <property type="entry name" value="HATPase_c"/>
    <property type="match status" value="1"/>
</dbReference>
<reference evidence="14 15" key="1">
    <citation type="submission" date="2020-08" db="EMBL/GenBank/DDBJ databases">
        <title>Sequencing the genomes of 1000 actinobacteria strains.</title>
        <authorList>
            <person name="Klenk H.-P."/>
        </authorList>
    </citation>
    <scope>NUCLEOTIDE SEQUENCE [LARGE SCALE GENOMIC DNA]</scope>
    <source>
        <strain evidence="14 15">DSM 105498</strain>
    </source>
</reference>
<keyword evidence="6 12" id="KW-0812">Transmembrane</keyword>
<dbReference type="EC" id="2.7.13.3" evidence="3"/>
<evidence type="ECO:0000256" key="1">
    <source>
        <dbReference type="ARBA" id="ARBA00000085"/>
    </source>
</evidence>
<dbReference type="InterPro" id="IPR003594">
    <property type="entry name" value="HATPase_dom"/>
</dbReference>
<dbReference type="InterPro" id="IPR036890">
    <property type="entry name" value="HATPase_C_sf"/>
</dbReference>
<dbReference type="CDD" id="cd16917">
    <property type="entry name" value="HATPase_UhpB-NarQ-NarX-like"/>
    <property type="match status" value="1"/>
</dbReference>
<dbReference type="Pfam" id="PF07730">
    <property type="entry name" value="HisKA_3"/>
    <property type="match status" value="1"/>
</dbReference>
<keyword evidence="5 14" id="KW-0808">Transferase</keyword>
<dbReference type="RefSeq" id="WP_252274674.1">
    <property type="nucleotide sequence ID" value="NZ_JACHWR010000002.1"/>
</dbReference>
<dbReference type="GO" id="GO:0016020">
    <property type="term" value="C:membrane"/>
    <property type="evidence" value="ECO:0007669"/>
    <property type="project" value="UniProtKB-SubCell"/>
</dbReference>
<gene>
    <name evidence="14" type="ORF">FHU40_003114</name>
</gene>
<feature type="domain" description="HAMP" evidence="13">
    <location>
        <begin position="57"/>
        <end position="109"/>
    </location>
</feature>
<dbReference type="Proteomes" id="UP000589626">
    <property type="component" value="Unassembled WGS sequence"/>
</dbReference>
<dbReference type="GO" id="GO:0046983">
    <property type="term" value="F:protein dimerization activity"/>
    <property type="evidence" value="ECO:0007669"/>
    <property type="project" value="InterPro"/>
</dbReference>
<sequence length="311" mass="33375">MRLYWRVLVINGAVLTAATLALVVAPVSVSRHPVVSEAAVLGFGLFLMVVTNALLLRSSLAPLDRVVREMASVDPQRPGRRLKPPDSGPGRDLVLGFNAMVDRLEEERSMSNAKQLAAQEAERHRIARELHDDIGQQLTVVLLGLKQAEQRAPAELADELAALRESTRDGLDDVRRVARQLRPGVLDDLGLASALASLTHDFAEHSSASVRRVVAPGLPPLSSDTELVVYRVAQEALTNAARHAGASAVELSLTKVGDRVVLEVADDGRGFDVRRDGAGLRGMRERARLAAGDLTVTSSPVGTTVRLEVPA</sequence>
<evidence type="ECO:0000256" key="5">
    <source>
        <dbReference type="ARBA" id="ARBA00022679"/>
    </source>
</evidence>
<dbReference type="InterPro" id="IPR003660">
    <property type="entry name" value="HAMP_dom"/>
</dbReference>
<keyword evidence="7" id="KW-0547">Nucleotide-binding</keyword>
<evidence type="ECO:0000256" key="4">
    <source>
        <dbReference type="ARBA" id="ARBA00022553"/>
    </source>
</evidence>
<evidence type="ECO:0000259" key="13">
    <source>
        <dbReference type="PROSITE" id="PS50885"/>
    </source>
</evidence>
<evidence type="ECO:0000256" key="7">
    <source>
        <dbReference type="ARBA" id="ARBA00022741"/>
    </source>
</evidence>
<feature type="transmembrane region" description="Helical" evidence="12">
    <location>
        <begin position="7"/>
        <end position="28"/>
    </location>
</feature>
<dbReference type="PANTHER" id="PTHR24421:SF10">
    <property type="entry name" value="NITRATE_NITRITE SENSOR PROTEIN NARQ"/>
    <property type="match status" value="1"/>
</dbReference>
<dbReference type="InterPro" id="IPR050482">
    <property type="entry name" value="Sensor_HK_TwoCompSys"/>
</dbReference>
<dbReference type="InterPro" id="IPR011712">
    <property type="entry name" value="Sig_transdc_His_kin_sub3_dim/P"/>
</dbReference>
<dbReference type="EMBL" id="JACHWR010000002">
    <property type="protein sequence ID" value="MBB3043296.1"/>
    <property type="molecule type" value="Genomic_DNA"/>
</dbReference>
<evidence type="ECO:0000256" key="9">
    <source>
        <dbReference type="ARBA" id="ARBA00022840"/>
    </source>
</evidence>
<dbReference type="PANTHER" id="PTHR24421">
    <property type="entry name" value="NITRATE/NITRITE SENSOR PROTEIN NARX-RELATED"/>
    <property type="match status" value="1"/>
</dbReference>
<evidence type="ECO:0000313" key="14">
    <source>
        <dbReference type="EMBL" id="MBB3043296.1"/>
    </source>
</evidence>
<comment type="catalytic activity">
    <reaction evidence="1">
        <text>ATP + protein L-histidine = ADP + protein N-phospho-L-histidine.</text>
        <dbReference type="EC" id="2.7.13.3"/>
    </reaction>
</comment>
<dbReference type="Gene3D" id="1.20.5.1930">
    <property type="match status" value="1"/>
</dbReference>
<keyword evidence="9" id="KW-0067">ATP-binding</keyword>
<keyword evidence="12" id="KW-0472">Membrane</keyword>
<dbReference type="SUPFAM" id="SSF55874">
    <property type="entry name" value="ATPase domain of HSP90 chaperone/DNA topoisomerase II/histidine kinase"/>
    <property type="match status" value="1"/>
</dbReference>
<comment type="subcellular location">
    <subcellularLocation>
        <location evidence="2">Membrane</location>
    </subcellularLocation>
</comment>
<comment type="caution">
    <text evidence="14">The sequence shown here is derived from an EMBL/GenBank/DDBJ whole genome shotgun (WGS) entry which is preliminary data.</text>
</comment>
<evidence type="ECO:0000256" key="3">
    <source>
        <dbReference type="ARBA" id="ARBA00012438"/>
    </source>
</evidence>
<evidence type="ECO:0000256" key="11">
    <source>
        <dbReference type="ARBA" id="ARBA00023012"/>
    </source>
</evidence>
<evidence type="ECO:0000256" key="12">
    <source>
        <dbReference type="SAM" id="Phobius"/>
    </source>
</evidence>
<evidence type="ECO:0000256" key="6">
    <source>
        <dbReference type="ARBA" id="ARBA00022692"/>
    </source>
</evidence>
<dbReference type="AlphaFoldDB" id="A0A7W4VWX6"/>
<evidence type="ECO:0000313" key="15">
    <source>
        <dbReference type="Proteomes" id="UP000589626"/>
    </source>
</evidence>
<keyword evidence="8 14" id="KW-0418">Kinase</keyword>
<evidence type="ECO:0000256" key="8">
    <source>
        <dbReference type="ARBA" id="ARBA00022777"/>
    </source>
</evidence>
<protein>
    <recommendedName>
        <fullName evidence="3">histidine kinase</fullName>
        <ecNumber evidence="3">2.7.13.3</ecNumber>
    </recommendedName>
</protein>
<dbReference type="PROSITE" id="PS50885">
    <property type="entry name" value="HAMP"/>
    <property type="match status" value="1"/>
</dbReference>
<dbReference type="GO" id="GO:0005524">
    <property type="term" value="F:ATP binding"/>
    <property type="evidence" value="ECO:0007669"/>
    <property type="project" value="UniProtKB-KW"/>
</dbReference>
<keyword evidence="15" id="KW-1185">Reference proteome</keyword>
<evidence type="ECO:0000256" key="10">
    <source>
        <dbReference type="ARBA" id="ARBA00022989"/>
    </source>
</evidence>
<accession>A0A7W4VWX6</accession>
<evidence type="ECO:0000256" key="2">
    <source>
        <dbReference type="ARBA" id="ARBA00004370"/>
    </source>
</evidence>
<keyword evidence="4" id="KW-0597">Phosphoprotein</keyword>
<keyword evidence="11" id="KW-0902">Two-component regulatory system</keyword>
<dbReference type="Gene3D" id="3.30.565.10">
    <property type="entry name" value="Histidine kinase-like ATPase, C-terminal domain"/>
    <property type="match status" value="1"/>
</dbReference>
<name>A0A7W4VWX6_9ACTN</name>
<dbReference type="Pfam" id="PF02518">
    <property type="entry name" value="HATPase_c"/>
    <property type="match status" value="1"/>
</dbReference>
<feature type="transmembrane region" description="Helical" evidence="12">
    <location>
        <begin position="34"/>
        <end position="55"/>
    </location>
</feature>
<proteinExistence type="predicted"/>
<organism evidence="14 15">
    <name type="scientific">Nocardioides soli</name>
    <dbReference type="NCBI Taxonomy" id="1036020"/>
    <lineage>
        <taxon>Bacteria</taxon>
        <taxon>Bacillati</taxon>
        <taxon>Actinomycetota</taxon>
        <taxon>Actinomycetes</taxon>
        <taxon>Propionibacteriales</taxon>
        <taxon>Nocardioidaceae</taxon>
        <taxon>Nocardioides</taxon>
    </lineage>
</organism>
<keyword evidence="10 12" id="KW-1133">Transmembrane helix</keyword>
<dbReference type="GO" id="GO:0000155">
    <property type="term" value="F:phosphorelay sensor kinase activity"/>
    <property type="evidence" value="ECO:0007669"/>
    <property type="project" value="InterPro"/>
</dbReference>